<gene>
    <name evidence="7" type="ORF">ESZ26_10290</name>
    <name evidence="8" type="ORF">ESZ27_12380</name>
</gene>
<evidence type="ECO:0000256" key="3">
    <source>
        <dbReference type="ARBA" id="ARBA00034247"/>
    </source>
</evidence>
<accession>A0A5C6QA38</accession>
<evidence type="ECO:0000313" key="7">
    <source>
        <dbReference type="EMBL" id="TWX59343.1"/>
    </source>
</evidence>
<dbReference type="InterPro" id="IPR001789">
    <property type="entry name" value="Sig_transdc_resp-reg_receiver"/>
</dbReference>
<dbReference type="SMART" id="SM00448">
    <property type="entry name" value="REC"/>
    <property type="match status" value="1"/>
</dbReference>
<proteinExistence type="predicted"/>
<dbReference type="EMBL" id="VOLR01000012">
    <property type="protein sequence ID" value="TWX59343.1"/>
    <property type="molecule type" value="Genomic_DNA"/>
</dbReference>
<dbReference type="Pfam" id="PF00072">
    <property type="entry name" value="Response_reg"/>
    <property type="match status" value="1"/>
</dbReference>
<dbReference type="SUPFAM" id="SSF55073">
    <property type="entry name" value="Nucleotide cyclase"/>
    <property type="match status" value="1"/>
</dbReference>
<evidence type="ECO:0000256" key="1">
    <source>
        <dbReference type="ARBA" id="ARBA00001946"/>
    </source>
</evidence>
<comment type="cofactor">
    <cofactor evidence="1">
        <name>Mg(2+)</name>
        <dbReference type="ChEBI" id="CHEBI:18420"/>
    </cofactor>
</comment>
<protein>
    <recommendedName>
        <fullName evidence="2">diguanylate cyclase</fullName>
        <ecNumber evidence="2">2.7.7.65</ecNumber>
    </recommendedName>
</protein>
<evidence type="ECO:0000259" key="5">
    <source>
        <dbReference type="PROSITE" id="PS50110"/>
    </source>
</evidence>
<dbReference type="GO" id="GO:1902201">
    <property type="term" value="P:negative regulation of bacterial-type flagellum-dependent cell motility"/>
    <property type="evidence" value="ECO:0007669"/>
    <property type="project" value="TreeGrafter"/>
</dbReference>
<dbReference type="InterPro" id="IPR011006">
    <property type="entry name" value="CheY-like_superfamily"/>
</dbReference>
<sequence>MKTVEQIILIVDDDKANRKMLKELLQEQAKIIFAKNGKQAKELAKKHLPDLILLDVVMPDISGFEVIDTLKNNDKTMNISVIFITGLANDDDEERGFNLGGCDYIYKPFKPNIVIARVMMHLELIRQRKMLDEIAHIDALTGVNNRRKMDLVLKNEVAAIKYKHSNLLVAILDIDYFKQYNDGYGHGAGDVALRQVGQALREIFVRPRDFVARYGGEEFVIVLPDCDKASATIMLSNIVQAIQDKKIKHQYSSVSPQLTVSVGAVVVQSSPSVAVADIMKKADDLLYQAKNDGRNQYCLAELNQPSRLPTAPDVA</sequence>
<dbReference type="InterPro" id="IPR000160">
    <property type="entry name" value="GGDEF_dom"/>
</dbReference>
<evidence type="ECO:0000259" key="6">
    <source>
        <dbReference type="PROSITE" id="PS50887"/>
    </source>
</evidence>
<dbReference type="CDD" id="cd01949">
    <property type="entry name" value="GGDEF"/>
    <property type="match status" value="1"/>
</dbReference>
<dbReference type="EC" id="2.7.7.65" evidence="2"/>
<dbReference type="PROSITE" id="PS50110">
    <property type="entry name" value="RESPONSE_REGULATORY"/>
    <property type="match status" value="1"/>
</dbReference>
<name>A0A5C6QA38_9GAMM</name>
<dbReference type="Pfam" id="PF00990">
    <property type="entry name" value="GGDEF"/>
    <property type="match status" value="1"/>
</dbReference>
<dbReference type="InterPro" id="IPR029787">
    <property type="entry name" value="Nucleotide_cyclase"/>
</dbReference>
<dbReference type="InterPro" id="IPR043128">
    <property type="entry name" value="Rev_trsase/Diguanyl_cyclase"/>
</dbReference>
<evidence type="ECO:0000256" key="2">
    <source>
        <dbReference type="ARBA" id="ARBA00012528"/>
    </source>
</evidence>
<feature type="modified residue" description="4-aspartylphosphate" evidence="4">
    <location>
        <position position="55"/>
    </location>
</feature>
<evidence type="ECO:0000256" key="4">
    <source>
        <dbReference type="PROSITE-ProRule" id="PRU00169"/>
    </source>
</evidence>
<keyword evidence="9" id="KW-1185">Reference proteome</keyword>
<dbReference type="Gene3D" id="3.40.50.2300">
    <property type="match status" value="1"/>
</dbReference>
<dbReference type="InterPro" id="IPR050469">
    <property type="entry name" value="Diguanylate_Cyclase"/>
</dbReference>
<dbReference type="FunFam" id="3.30.70.270:FF:000001">
    <property type="entry name" value="Diguanylate cyclase domain protein"/>
    <property type="match status" value="1"/>
</dbReference>
<dbReference type="Proteomes" id="UP000321525">
    <property type="component" value="Unassembled WGS sequence"/>
</dbReference>
<reference evidence="8 10" key="1">
    <citation type="submission" date="2019-07" db="EMBL/GenBank/DDBJ databases">
        <title>Genomes of sea-ice associated Colwellia species.</title>
        <authorList>
            <person name="Bowman J.P."/>
        </authorList>
    </citation>
    <scope>NUCLEOTIDE SEQUENCE [LARGE SCALE GENOMIC DNA]</scope>
    <source>
        <strain evidence="7 9">ACAM 607</strain>
        <strain evidence="8 10">IC036</strain>
    </source>
</reference>
<dbReference type="Gene3D" id="3.30.70.270">
    <property type="match status" value="1"/>
</dbReference>
<evidence type="ECO:0000313" key="10">
    <source>
        <dbReference type="Proteomes" id="UP000321917"/>
    </source>
</evidence>
<dbReference type="PANTHER" id="PTHR45138:SF9">
    <property type="entry name" value="DIGUANYLATE CYCLASE DGCM-RELATED"/>
    <property type="match status" value="1"/>
</dbReference>
<dbReference type="AlphaFoldDB" id="A0A5C6QA38"/>
<feature type="domain" description="Response regulatory" evidence="5">
    <location>
        <begin position="7"/>
        <end position="122"/>
    </location>
</feature>
<dbReference type="GO" id="GO:0000160">
    <property type="term" value="P:phosphorelay signal transduction system"/>
    <property type="evidence" value="ECO:0007669"/>
    <property type="project" value="InterPro"/>
</dbReference>
<comment type="caution">
    <text evidence="8">The sequence shown here is derived from an EMBL/GenBank/DDBJ whole genome shotgun (WGS) entry which is preliminary data.</text>
</comment>
<evidence type="ECO:0000313" key="8">
    <source>
        <dbReference type="EMBL" id="TWX65467.1"/>
    </source>
</evidence>
<dbReference type="EMBL" id="VOLQ01000023">
    <property type="protein sequence ID" value="TWX65467.1"/>
    <property type="molecule type" value="Genomic_DNA"/>
</dbReference>
<dbReference type="SMART" id="SM00267">
    <property type="entry name" value="GGDEF"/>
    <property type="match status" value="1"/>
</dbReference>
<dbReference type="PROSITE" id="PS50887">
    <property type="entry name" value="GGDEF"/>
    <property type="match status" value="1"/>
</dbReference>
<dbReference type="PANTHER" id="PTHR45138">
    <property type="entry name" value="REGULATORY COMPONENTS OF SENSORY TRANSDUCTION SYSTEM"/>
    <property type="match status" value="1"/>
</dbReference>
<organism evidence="8 10">
    <name type="scientific">Colwellia hornerae</name>
    <dbReference type="NCBI Taxonomy" id="89402"/>
    <lineage>
        <taxon>Bacteria</taxon>
        <taxon>Pseudomonadati</taxon>
        <taxon>Pseudomonadota</taxon>
        <taxon>Gammaproteobacteria</taxon>
        <taxon>Alteromonadales</taxon>
        <taxon>Colwelliaceae</taxon>
        <taxon>Colwellia</taxon>
    </lineage>
</organism>
<dbReference type="SUPFAM" id="SSF52172">
    <property type="entry name" value="CheY-like"/>
    <property type="match status" value="1"/>
</dbReference>
<dbReference type="RefSeq" id="WP_146799538.1">
    <property type="nucleotide sequence ID" value="NZ_VOLP01000012.1"/>
</dbReference>
<dbReference type="GO" id="GO:0043709">
    <property type="term" value="P:cell adhesion involved in single-species biofilm formation"/>
    <property type="evidence" value="ECO:0007669"/>
    <property type="project" value="TreeGrafter"/>
</dbReference>
<evidence type="ECO:0000313" key="9">
    <source>
        <dbReference type="Proteomes" id="UP000321525"/>
    </source>
</evidence>
<dbReference type="OrthoDB" id="9812260at2"/>
<comment type="catalytic activity">
    <reaction evidence="3">
        <text>2 GTP = 3',3'-c-di-GMP + 2 diphosphate</text>
        <dbReference type="Rhea" id="RHEA:24898"/>
        <dbReference type="ChEBI" id="CHEBI:33019"/>
        <dbReference type="ChEBI" id="CHEBI:37565"/>
        <dbReference type="ChEBI" id="CHEBI:58805"/>
        <dbReference type="EC" id="2.7.7.65"/>
    </reaction>
</comment>
<feature type="domain" description="GGDEF" evidence="6">
    <location>
        <begin position="165"/>
        <end position="302"/>
    </location>
</feature>
<keyword evidence="4" id="KW-0597">Phosphoprotein</keyword>
<dbReference type="GO" id="GO:0005886">
    <property type="term" value="C:plasma membrane"/>
    <property type="evidence" value="ECO:0007669"/>
    <property type="project" value="TreeGrafter"/>
</dbReference>
<dbReference type="GO" id="GO:0052621">
    <property type="term" value="F:diguanylate cyclase activity"/>
    <property type="evidence" value="ECO:0007669"/>
    <property type="project" value="UniProtKB-EC"/>
</dbReference>
<dbReference type="Proteomes" id="UP000321917">
    <property type="component" value="Unassembled WGS sequence"/>
</dbReference>
<dbReference type="NCBIfam" id="TIGR00254">
    <property type="entry name" value="GGDEF"/>
    <property type="match status" value="1"/>
</dbReference>